<dbReference type="PROSITE" id="PS51257">
    <property type="entry name" value="PROKAR_LIPOPROTEIN"/>
    <property type="match status" value="1"/>
</dbReference>
<feature type="signal peptide" evidence="2">
    <location>
        <begin position="1"/>
        <end position="23"/>
    </location>
</feature>
<reference evidence="4 5" key="1">
    <citation type="submission" date="2019-08" db="EMBL/GenBank/DDBJ databases">
        <title>In-depth cultivation of the pig gut microbiome towards novel bacterial diversity and tailored functional studies.</title>
        <authorList>
            <person name="Wylensek D."/>
            <person name="Hitch T.C.A."/>
            <person name="Clavel T."/>
        </authorList>
    </citation>
    <scope>NUCLEOTIDE SEQUENCE [LARGE SCALE GENOMIC DNA]</scope>
    <source>
        <strain evidence="4 5">Oil+RF-744-WCA-WT-11</strain>
    </source>
</reference>
<dbReference type="InterPro" id="IPR003760">
    <property type="entry name" value="PnrA-like"/>
</dbReference>
<protein>
    <submittedName>
        <fullName evidence="4">BMP family ABC transporter substrate-binding protein</fullName>
    </submittedName>
</protein>
<evidence type="ECO:0000256" key="2">
    <source>
        <dbReference type="SAM" id="SignalP"/>
    </source>
</evidence>
<evidence type="ECO:0000313" key="5">
    <source>
        <dbReference type="Proteomes" id="UP000481852"/>
    </source>
</evidence>
<dbReference type="PANTHER" id="PTHR43208:SF1">
    <property type="entry name" value="ABC TRANSPORTER SUBSTRATE-BINDING PROTEIN"/>
    <property type="match status" value="1"/>
</dbReference>
<organism evidence="4 5">
    <name type="scientific">Porcincola intestinalis</name>
    <dbReference type="NCBI Taxonomy" id="2606632"/>
    <lineage>
        <taxon>Bacteria</taxon>
        <taxon>Bacillati</taxon>
        <taxon>Bacillota</taxon>
        <taxon>Clostridia</taxon>
        <taxon>Lachnospirales</taxon>
        <taxon>Lachnospiraceae</taxon>
        <taxon>Porcincola</taxon>
    </lineage>
</organism>
<evidence type="ECO:0000313" key="4">
    <source>
        <dbReference type="EMBL" id="MSS14969.1"/>
    </source>
</evidence>
<evidence type="ECO:0000259" key="3">
    <source>
        <dbReference type="Pfam" id="PF02608"/>
    </source>
</evidence>
<dbReference type="Gene3D" id="3.40.50.2300">
    <property type="match status" value="2"/>
</dbReference>
<keyword evidence="1 2" id="KW-0732">Signal</keyword>
<dbReference type="PANTHER" id="PTHR43208">
    <property type="entry name" value="ABC TRANSPORTER SUBSTRATE-BINDING PROTEIN"/>
    <property type="match status" value="1"/>
</dbReference>
<sequence length="432" mass="46237">MKKQIAVFLSLAMAATACSPAFAGETEAQTEGQASGGAFIAGAETEADVTIPSDMKFGFIFLHDENSTYDLNFINGAKEAAKELGLSDDQIILKTNVPEGQECYETAADLADQGCAAVFADSFGHEDYMIQAAQEYPDVQFCHATGTKAHTEGLSNYHNAFAAIYEGRYLAGVAAGMKLNEMIKDGKITEDKAKIGYVGAFTYAEVISGFTSFFLGARSQCPSATMEVTFTGSWYDETAEKEGAKNLINDGCVLISQHADSMGAPTACEEAGVPDVSYNGSTQDACPNTYLISSRIDWAPYMKFMMQSVAEGKEIPADWTGTLASGSVKLTDLNTSVAAEGTQEKLDEVTKELEAGTVHVFDTSAFTFKGAALDDSYLADVDTDDNYTPDTKVVSDGYFHESEYRSAPYFDLVDADNAAGIDGIKLLDTNFG</sequence>
<dbReference type="InterPro" id="IPR028082">
    <property type="entry name" value="Peripla_BP_I"/>
</dbReference>
<evidence type="ECO:0000256" key="1">
    <source>
        <dbReference type="ARBA" id="ARBA00022729"/>
    </source>
</evidence>
<dbReference type="EMBL" id="VULZ01000007">
    <property type="protein sequence ID" value="MSS14969.1"/>
    <property type="molecule type" value="Genomic_DNA"/>
</dbReference>
<feature type="domain" description="ABC transporter substrate-binding protein PnrA-like" evidence="3">
    <location>
        <begin position="90"/>
        <end position="353"/>
    </location>
</feature>
<dbReference type="SUPFAM" id="SSF53822">
    <property type="entry name" value="Periplasmic binding protein-like I"/>
    <property type="match status" value="1"/>
</dbReference>
<dbReference type="InterPro" id="IPR052910">
    <property type="entry name" value="ABC-Purine-Binding"/>
</dbReference>
<feature type="chain" id="PRO_5026970111" evidence="2">
    <location>
        <begin position="24"/>
        <end position="432"/>
    </location>
</feature>
<dbReference type="Proteomes" id="UP000481852">
    <property type="component" value="Unassembled WGS sequence"/>
</dbReference>
<dbReference type="GO" id="GO:0005886">
    <property type="term" value="C:plasma membrane"/>
    <property type="evidence" value="ECO:0007669"/>
    <property type="project" value="InterPro"/>
</dbReference>
<dbReference type="AlphaFoldDB" id="A0A6L5X3K2"/>
<accession>A0A6L5X3K2</accession>
<keyword evidence="5" id="KW-1185">Reference proteome</keyword>
<dbReference type="Pfam" id="PF02608">
    <property type="entry name" value="Bmp"/>
    <property type="match status" value="1"/>
</dbReference>
<comment type="caution">
    <text evidence="4">The sequence shown here is derived from an EMBL/GenBank/DDBJ whole genome shotgun (WGS) entry which is preliminary data.</text>
</comment>
<gene>
    <name evidence="4" type="ORF">FYJ35_07915</name>
</gene>
<proteinExistence type="predicted"/>
<dbReference type="CDD" id="cd19963">
    <property type="entry name" value="PBP1_BMP-like"/>
    <property type="match status" value="1"/>
</dbReference>
<name>A0A6L5X3K2_9FIRM</name>